<dbReference type="InterPro" id="IPR010921">
    <property type="entry name" value="Trp_repressor/repl_initiator"/>
</dbReference>
<dbReference type="EMBL" id="JAGWCR010000003">
    <property type="protein sequence ID" value="MBS3648171.1"/>
    <property type="molecule type" value="Genomic_DNA"/>
</dbReference>
<dbReference type="GO" id="GO:0006270">
    <property type="term" value="P:DNA replication initiation"/>
    <property type="evidence" value="ECO:0007669"/>
    <property type="project" value="InterPro"/>
</dbReference>
<evidence type="ECO:0000313" key="2">
    <source>
        <dbReference type="EMBL" id="MBS3648171.1"/>
    </source>
</evidence>
<name>A0A942I8F7_9HYPH</name>
<dbReference type="AlphaFoldDB" id="A0A942I8F7"/>
<proteinExistence type="predicted"/>
<dbReference type="InterPro" id="IPR013159">
    <property type="entry name" value="DnaA_C"/>
</dbReference>
<dbReference type="GO" id="GO:0005524">
    <property type="term" value="F:ATP binding"/>
    <property type="evidence" value="ECO:0007669"/>
    <property type="project" value="InterPro"/>
</dbReference>
<accession>A0A942I8F7</accession>
<sequence>MEVCEGMIDVCAALYSVSSKELRRSGRSGTDVARVRQIAMYVSHVTLGISMQEVGRCFARDRTTVRHACHLIEDLRDDDEFDRTVMTTERVAIAAFKSRLEA</sequence>
<feature type="domain" description="Chromosomal replication initiator DnaA C-terminal" evidence="1">
    <location>
        <begin position="3"/>
        <end position="72"/>
    </location>
</feature>
<dbReference type="Gene3D" id="1.10.1750.10">
    <property type="match status" value="1"/>
</dbReference>
<dbReference type="GO" id="GO:0043565">
    <property type="term" value="F:sequence-specific DNA binding"/>
    <property type="evidence" value="ECO:0007669"/>
    <property type="project" value="InterPro"/>
</dbReference>
<reference evidence="2" key="1">
    <citation type="submission" date="2021-04" db="EMBL/GenBank/DDBJ databases">
        <title>Pseudaminobacter soli sp. nov., isolated from paddy soil contaminated by heavy metals.</title>
        <authorList>
            <person name="Zhang K."/>
        </authorList>
    </citation>
    <scope>NUCLEOTIDE SEQUENCE</scope>
    <source>
        <strain evidence="2">19-2017</strain>
    </source>
</reference>
<dbReference type="CDD" id="cd06571">
    <property type="entry name" value="Bac_DnaA_C"/>
    <property type="match status" value="1"/>
</dbReference>
<evidence type="ECO:0000313" key="3">
    <source>
        <dbReference type="Proteomes" id="UP000680348"/>
    </source>
</evidence>
<keyword evidence="3" id="KW-1185">Reference proteome</keyword>
<dbReference type="SMART" id="SM00760">
    <property type="entry name" value="Bac_DnaA_C"/>
    <property type="match status" value="1"/>
</dbReference>
<evidence type="ECO:0000259" key="1">
    <source>
        <dbReference type="SMART" id="SM00760"/>
    </source>
</evidence>
<dbReference type="Pfam" id="PF08299">
    <property type="entry name" value="Bac_DnaA_C"/>
    <property type="match status" value="1"/>
</dbReference>
<dbReference type="Proteomes" id="UP000680348">
    <property type="component" value="Unassembled WGS sequence"/>
</dbReference>
<dbReference type="SUPFAM" id="SSF48295">
    <property type="entry name" value="TrpR-like"/>
    <property type="match status" value="1"/>
</dbReference>
<protein>
    <submittedName>
        <fullName evidence="2">Chromosomal replication initiator DnaA</fullName>
    </submittedName>
</protein>
<gene>
    <name evidence="2" type="ORF">KEU06_05960</name>
</gene>
<organism evidence="2 3">
    <name type="scientific">Pseudaminobacter soli</name>
    <name type="common">ex Zhang et al. 2022</name>
    <dbReference type="NCBI Taxonomy" id="2831468"/>
    <lineage>
        <taxon>Bacteria</taxon>
        <taxon>Pseudomonadati</taxon>
        <taxon>Pseudomonadota</taxon>
        <taxon>Alphaproteobacteria</taxon>
        <taxon>Hyphomicrobiales</taxon>
        <taxon>Phyllobacteriaceae</taxon>
        <taxon>Pseudaminobacter</taxon>
    </lineage>
</organism>
<comment type="caution">
    <text evidence="2">The sequence shown here is derived from an EMBL/GenBank/DDBJ whole genome shotgun (WGS) entry which is preliminary data.</text>
</comment>
<dbReference type="GO" id="GO:0006275">
    <property type="term" value="P:regulation of DNA replication"/>
    <property type="evidence" value="ECO:0007669"/>
    <property type="project" value="InterPro"/>
</dbReference>